<dbReference type="InterPro" id="IPR045851">
    <property type="entry name" value="AMP-bd_C_sf"/>
</dbReference>
<dbReference type="EMBL" id="JBHUCX010000037">
    <property type="protein sequence ID" value="MFD1675963.1"/>
    <property type="molecule type" value="Genomic_DNA"/>
</dbReference>
<evidence type="ECO:0000256" key="5">
    <source>
        <dbReference type="ARBA" id="ARBA00023194"/>
    </source>
</evidence>
<dbReference type="PROSITE" id="PS50075">
    <property type="entry name" value="CARRIER"/>
    <property type="match status" value="1"/>
</dbReference>
<dbReference type="PROSITE" id="PS00455">
    <property type="entry name" value="AMP_BINDING"/>
    <property type="match status" value="2"/>
</dbReference>
<dbReference type="InterPro" id="IPR020806">
    <property type="entry name" value="PKS_PP-bd"/>
</dbReference>
<accession>A0ABW4JK85</accession>
<dbReference type="Pfam" id="PF00501">
    <property type="entry name" value="AMP-binding"/>
    <property type="match status" value="2"/>
</dbReference>
<dbReference type="InterPro" id="IPR042099">
    <property type="entry name" value="ANL_N_sf"/>
</dbReference>
<comment type="cofactor">
    <cofactor evidence="1">
        <name>pantetheine 4'-phosphate</name>
        <dbReference type="ChEBI" id="CHEBI:47942"/>
    </cofactor>
</comment>
<name>A0ABW4JK85_9BACL</name>
<dbReference type="CDD" id="cd19531">
    <property type="entry name" value="LCL_NRPS-like"/>
    <property type="match status" value="1"/>
</dbReference>
<gene>
    <name evidence="7" type="ORF">ACFSB2_14760</name>
</gene>
<keyword evidence="4" id="KW-0597">Phosphoprotein</keyword>
<sequence>MKTLQDALILRSSENEKGIVFVHSSQERFISFQSIFQQAMRTLGALQNAGVEPGNEVVFQIEDNESFICVFWACIYGGMIPVPVSMASLPEYKRKLFRIWAQLKNPYLVTDLKHVDSLKKFVDSEMIFSREWSSMNCRVLLTDSLLKENNWIPQVHVARPSDIAFVQFSSGSTGDPKGVMISHENVMYNISAIIKATKYNENDIAVSWMPLTHDLGLVGFHLTFIIANMDLYLLTSSLFMLKPALWMQVVSTHRATVTCSPNFGYNYFCQHFDCEKAGDLDLSTLRLIINGAEPISPDVVRNFTNLLEPYGLKRSSIFNVYGMAEASLGVTTPPLAEDMIVVSVKRQGIGMGKSVFETENSDDCAVFVDLGYPIDYVNVRICDENNQMLPDMVYGEIQIYGKNVTIGYLNQEEKNRNAFSSDGWLRTGDMGFMRGGRLVVTGRIKDVLFVNGQNFYAHDVERVVESVEGMERGVAAVVGWTDSESGNEVIALFIQTRNHKSMIQNTSLFNRIQSQVNQMFGFRFSDIIPIRRLPKTTSGKVQRYVLSEQYRNGFFHSISRGVITQQTVLNVEDINEIEILPSEEEKISRIWGNVLKVRKVSRYDNFFEMGGNSLKVAELIAQIQTEFKVAVPFRQIFDHPHFHELVSFLQTATPRDNRFIPKVSSPADSFELSSAQHSMYVLYCMDPKNTIYNLNRVFEVDGELKLDRLQTALNNLVNRHEILRTSFVVENDVPRQKILDKVNTVLEFSESSDTSDVGVEKWLERFIRPFDLGEAPLFRVGIMKIGERRHILAFDIHHIVIDASSASIFLHDLEALYAGTQMVAKPSLEYKDYALWQRNRFNDEVYVKQEAYWLKELSGELPVLQLPLDHKRPAVQRFIGDYVDIIFDSSLKMKIDKLAKDSSSTLYMVLLAAYQTLLYRYTGQEDIIVGSPIVCRPHSDLKGIMGMFANTLLMRGFPKGDKSFAIFLQEMKETAIRAYENQEVPFETLVSKIGGSRDSGRNPLFDVMLVVHDLNFDELKLADVQVTRYNKRLFNSKFDLTIEVAEYKSDLRCRFEYNSELFKRESIERWTAHWLQLLEQVVEEPEVCLGEINLLPESEKRQVLVEFNDTGKEYEKDKTIHELFEEQVERTPEAVAVVYEGEELTYRELNAKANQLARYLRRLGVRENDLIGIGAERSLELIVGLLGILKAGGAYVPFDMTYPDERLAYMFADTGVKFVVTVGDTARKCTQFVSSVVNLDNDAVLIAMENIENLSASSIPRLAYINYTSGSTGIPKGVCIPHLAVLRLVQNDFARFDENEIFLHYSNLSFDAATFEVWGALLCGAKLIVMKAAVTSVELLMETITLNGVTTLWVTSQLFNIMAEQGIDGFGVVHQLIVGGDVVSPLYVQKVYERYSEIELINGYGPTENTTFSCYFSIPRNWGIKELPIGRPVKNTKVYVLDPWDQLVPIGVPGELCVSGAGLARGYLNQPELTAEKFVENPFEPGERMYRTGDLARWLPDGNLEYLGRIDQQVKIRGFRIELGEI</sequence>
<dbReference type="Gene3D" id="3.30.559.10">
    <property type="entry name" value="Chloramphenicol acetyltransferase-like domain"/>
    <property type="match status" value="1"/>
</dbReference>
<dbReference type="PANTHER" id="PTHR45527">
    <property type="entry name" value="NONRIBOSOMAL PEPTIDE SYNTHETASE"/>
    <property type="match status" value="1"/>
</dbReference>
<dbReference type="SUPFAM" id="SSF52777">
    <property type="entry name" value="CoA-dependent acyltransferases"/>
    <property type="match status" value="2"/>
</dbReference>
<evidence type="ECO:0000313" key="7">
    <source>
        <dbReference type="EMBL" id="MFD1675963.1"/>
    </source>
</evidence>
<dbReference type="Proteomes" id="UP001597079">
    <property type="component" value="Unassembled WGS sequence"/>
</dbReference>
<evidence type="ECO:0000256" key="1">
    <source>
        <dbReference type="ARBA" id="ARBA00001957"/>
    </source>
</evidence>
<keyword evidence="3" id="KW-0596">Phosphopantetheine</keyword>
<dbReference type="InterPro" id="IPR036736">
    <property type="entry name" value="ACP-like_sf"/>
</dbReference>
<dbReference type="InterPro" id="IPR023213">
    <property type="entry name" value="CAT-like_dom_sf"/>
</dbReference>
<organism evidence="7 8">
    <name type="scientific">Alicyclobacillus fodiniaquatilis</name>
    <dbReference type="NCBI Taxonomy" id="1661150"/>
    <lineage>
        <taxon>Bacteria</taxon>
        <taxon>Bacillati</taxon>
        <taxon>Bacillota</taxon>
        <taxon>Bacilli</taxon>
        <taxon>Bacillales</taxon>
        <taxon>Alicyclobacillaceae</taxon>
        <taxon>Alicyclobacillus</taxon>
    </lineage>
</organism>
<dbReference type="Gene3D" id="3.30.559.30">
    <property type="entry name" value="Nonribosomal peptide synthetase, condensation domain"/>
    <property type="match status" value="1"/>
</dbReference>
<dbReference type="InterPro" id="IPR006162">
    <property type="entry name" value="Ppantetheine_attach_site"/>
</dbReference>
<reference evidence="8" key="1">
    <citation type="journal article" date="2019" name="Int. J. Syst. Evol. Microbiol.">
        <title>The Global Catalogue of Microorganisms (GCM) 10K type strain sequencing project: providing services to taxonomists for standard genome sequencing and annotation.</title>
        <authorList>
            <consortium name="The Broad Institute Genomics Platform"/>
            <consortium name="The Broad Institute Genome Sequencing Center for Infectious Disease"/>
            <person name="Wu L."/>
            <person name="Ma J."/>
        </authorList>
    </citation>
    <scope>NUCLEOTIDE SEQUENCE [LARGE SCALE GENOMIC DNA]</scope>
    <source>
        <strain evidence="8">CGMCC 1.12286</strain>
    </source>
</reference>
<proteinExistence type="inferred from homology"/>
<dbReference type="SUPFAM" id="SSF47336">
    <property type="entry name" value="ACP-like"/>
    <property type="match status" value="1"/>
</dbReference>
<protein>
    <submittedName>
        <fullName evidence="7">Amino acid adenylation domain-containing protein</fullName>
    </submittedName>
</protein>
<evidence type="ECO:0000313" key="8">
    <source>
        <dbReference type="Proteomes" id="UP001597079"/>
    </source>
</evidence>
<dbReference type="CDD" id="cd12117">
    <property type="entry name" value="A_NRPS_Srf_like"/>
    <property type="match status" value="1"/>
</dbReference>
<evidence type="ECO:0000256" key="4">
    <source>
        <dbReference type="ARBA" id="ARBA00022553"/>
    </source>
</evidence>
<dbReference type="Gene3D" id="2.30.38.10">
    <property type="entry name" value="Luciferase, Domain 3"/>
    <property type="match status" value="1"/>
</dbReference>
<keyword evidence="5" id="KW-0045">Antibiotic biosynthesis</keyword>
<dbReference type="PROSITE" id="PS00012">
    <property type="entry name" value="PHOSPHOPANTETHEINE"/>
    <property type="match status" value="1"/>
</dbReference>
<dbReference type="Gene3D" id="3.30.300.30">
    <property type="match status" value="1"/>
</dbReference>
<comment type="caution">
    <text evidence="7">The sequence shown here is derived from an EMBL/GenBank/DDBJ whole genome shotgun (WGS) entry which is preliminary data.</text>
</comment>
<dbReference type="InterPro" id="IPR020845">
    <property type="entry name" value="AMP-binding_CS"/>
</dbReference>
<dbReference type="InterPro" id="IPR001242">
    <property type="entry name" value="Condensation_dom"/>
</dbReference>
<dbReference type="Pfam" id="PF00550">
    <property type="entry name" value="PP-binding"/>
    <property type="match status" value="1"/>
</dbReference>
<dbReference type="NCBIfam" id="TIGR01733">
    <property type="entry name" value="AA-adenyl-dom"/>
    <property type="match status" value="1"/>
</dbReference>
<feature type="non-terminal residue" evidence="7">
    <location>
        <position position="1526"/>
    </location>
</feature>
<dbReference type="InterPro" id="IPR009081">
    <property type="entry name" value="PP-bd_ACP"/>
</dbReference>
<keyword evidence="8" id="KW-1185">Reference proteome</keyword>
<dbReference type="Gene3D" id="3.40.50.12780">
    <property type="entry name" value="N-terminal domain of ligase-like"/>
    <property type="match status" value="1"/>
</dbReference>
<dbReference type="Gene3D" id="1.10.1200.10">
    <property type="entry name" value="ACP-like"/>
    <property type="match status" value="1"/>
</dbReference>
<dbReference type="SMART" id="SM00823">
    <property type="entry name" value="PKS_PP"/>
    <property type="match status" value="1"/>
</dbReference>
<dbReference type="Pfam" id="PF00668">
    <property type="entry name" value="Condensation"/>
    <property type="match status" value="1"/>
</dbReference>
<evidence type="ECO:0000259" key="6">
    <source>
        <dbReference type="PROSITE" id="PS50075"/>
    </source>
</evidence>
<evidence type="ECO:0000256" key="3">
    <source>
        <dbReference type="ARBA" id="ARBA00022450"/>
    </source>
</evidence>
<comment type="similarity">
    <text evidence="2">Belongs to the ATP-dependent AMP-binding enzyme family.</text>
</comment>
<dbReference type="PANTHER" id="PTHR45527:SF1">
    <property type="entry name" value="FATTY ACID SYNTHASE"/>
    <property type="match status" value="1"/>
</dbReference>
<dbReference type="InterPro" id="IPR010071">
    <property type="entry name" value="AA_adenyl_dom"/>
</dbReference>
<evidence type="ECO:0000256" key="2">
    <source>
        <dbReference type="ARBA" id="ARBA00006432"/>
    </source>
</evidence>
<feature type="domain" description="Carrier" evidence="6">
    <location>
        <begin position="578"/>
        <end position="653"/>
    </location>
</feature>
<dbReference type="RefSeq" id="WP_377943855.1">
    <property type="nucleotide sequence ID" value="NZ_JBHUCX010000037.1"/>
</dbReference>
<dbReference type="Gene3D" id="3.40.50.980">
    <property type="match status" value="2"/>
</dbReference>
<dbReference type="InterPro" id="IPR000873">
    <property type="entry name" value="AMP-dep_synth/lig_dom"/>
</dbReference>
<dbReference type="SUPFAM" id="SSF56801">
    <property type="entry name" value="Acetyl-CoA synthetase-like"/>
    <property type="match status" value="2"/>
</dbReference>